<dbReference type="PANTHER" id="PTHR43649">
    <property type="entry name" value="ARABINOSE-BINDING PROTEIN-RELATED"/>
    <property type="match status" value="1"/>
</dbReference>
<sequence>MIKKALSLSTLAVMAAVMALAGCSNGKSAESGKSSGSPSSSSSAANHSMSMSFYDRGSIAPDVGTPENNLWTKFLSEKTGISLKVVPIPRGESVQKLNTLVASGSAPDLILEYDPGFRNQLYLQKQIMPIDDLIEEYSTTYKELMVKFPLLKKLGTHDDGKLYEVGRVLGYVPNMYMVIRQDWLDKLNLTAPTTVDELYQVAAAFATQDPDDNGKKDTYGINLVGGGNSIDQMFQNVNWILQDGKLVKDWDRAEAANAFRKKLFDDGIVDKDFLNDKNGKKAEQDFVTGKTGIYTAAGSYKVFTSLYETLRKNVPEAKLTAIALPASPFGHFSPDFNTPVQMTGMLNAKTEDPEAAIKMIDYLSSPEWVKTTYSGIEGTHYKLEDGKEVPIDAEKNKKELDWLGDFRMLGGQYVNNEFDTALLSFDQSKPFEKELYDLGKQIFSLNITKERPLAVITLPGFLPTLPADMQFISKNLLDGGNPIQDLWNKAIVSGTSYTTEQAKADAMNLWKKSDGDKLEAWYQDWYENNKDTIATQDDILTMDFSS</sequence>
<organism evidence="2 3">
    <name type="scientific">Cohnella cellulosilytica</name>
    <dbReference type="NCBI Taxonomy" id="986710"/>
    <lineage>
        <taxon>Bacteria</taxon>
        <taxon>Bacillati</taxon>
        <taxon>Bacillota</taxon>
        <taxon>Bacilli</taxon>
        <taxon>Bacillales</taxon>
        <taxon>Paenibacillaceae</taxon>
        <taxon>Cohnella</taxon>
    </lineage>
</organism>
<dbReference type="PANTHER" id="PTHR43649:SF12">
    <property type="entry name" value="DIACETYLCHITOBIOSE BINDING PROTEIN DASA"/>
    <property type="match status" value="1"/>
</dbReference>
<accession>A0ABW2FLJ7</accession>
<dbReference type="EMBL" id="JBHTAI010000029">
    <property type="protein sequence ID" value="MFC7153099.1"/>
    <property type="molecule type" value="Genomic_DNA"/>
</dbReference>
<evidence type="ECO:0000313" key="3">
    <source>
        <dbReference type="Proteomes" id="UP001596378"/>
    </source>
</evidence>
<dbReference type="PROSITE" id="PS51257">
    <property type="entry name" value="PROKAR_LIPOPROTEIN"/>
    <property type="match status" value="1"/>
</dbReference>
<protein>
    <submittedName>
        <fullName evidence="2">Extracellular solute-binding protein</fullName>
    </submittedName>
</protein>
<dbReference type="Proteomes" id="UP001596378">
    <property type="component" value="Unassembled WGS sequence"/>
</dbReference>
<feature type="chain" id="PRO_5046675269" evidence="1">
    <location>
        <begin position="22"/>
        <end position="546"/>
    </location>
</feature>
<proteinExistence type="predicted"/>
<dbReference type="Pfam" id="PF01547">
    <property type="entry name" value="SBP_bac_1"/>
    <property type="match status" value="1"/>
</dbReference>
<comment type="caution">
    <text evidence="2">The sequence shown here is derived from an EMBL/GenBank/DDBJ whole genome shotgun (WGS) entry which is preliminary data.</text>
</comment>
<keyword evidence="3" id="KW-1185">Reference proteome</keyword>
<dbReference type="InterPro" id="IPR050490">
    <property type="entry name" value="Bact_solute-bd_prot1"/>
</dbReference>
<gene>
    <name evidence="2" type="ORF">ACFQMJ_31560</name>
</gene>
<name>A0ABW2FLJ7_9BACL</name>
<dbReference type="SUPFAM" id="SSF53850">
    <property type="entry name" value="Periplasmic binding protein-like II"/>
    <property type="match status" value="1"/>
</dbReference>
<reference evidence="3" key="1">
    <citation type="journal article" date="2019" name="Int. J. Syst. Evol. Microbiol.">
        <title>The Global Catalogue of Microorganisms (GCM) 10K type strain sequencing project: providing services to taxonomists for standard genome sequencing and annotation.</title>
        <authorList>
            <consortium name="The Broad Institute Genomics Platform"/>
            <consortium name="The Broad Institute Genome Sequencing Center for Infectious Disease"/>
            <person name="Wu L."/>
            <person name="Ma J."/>
        </authorList>
    </citation>
    <scope>NUCLEOTIDE SEQUENCE [LARGE SCALE GENOMIC DNA]</scope>
    <source>
        <strain evidence="3">KCTC 12907</strain>
    </source>
</reference>
<dbReference type="InterPro" id="IPR006059">
    <property type="entry name" value="SBP"/>
</dbReference>
<dbReference type="RefSeq" id="WP_378050148.1">
    <property type="nucleotide sequence ID" value="NZ_JBHMDN010000024.1"/>
</dbReference>
<keyword evidence="1" id="KW-0732">Signal</keyword>
<evidence type="ECO:0000313" key="2">
    <source>
        <dbReference type="EMBL" id="MFC7153099.1"/>
    </source>
</evidence>
<dbReference type="Gene3D" id="3.40.190.10">
    <property type="entry name" value="Periplasmic binding protein-like II"/>
    <property type="match status" value="2"/>
</dbReference>
<evidence type="ECO:0000256" key="1">
    <source>
        <dbReference type="SAM" id="SignalP"/>
    </source>
</evidence>
<feature type="signal peptide" evidence="1">
    <location>
        <begin position="1"/>
        <end position="21"/>
    </location>
</feature>